<reference evidence="10 11" key="1">
    <citation type="submission" date="2023-03" db="EMBL/GenBank/DDBJ databases">
        <title>WGS of Methanotrichaceae archaeon Mx.</title>
        <authorList>
            <person name="Sorokin D.Y."/>
            <person name="Merkel A.Y."/>
        </authorList>
    </citation>
    <scope>NUCLEOTIDE SEQUENCE [LARGE SCALE GENOMIC DNA]</scope>
    <source>
        <strain evidence="10 11">Mx</strain>
    </source>
</reference>
<evidence type="ECO:0000259" key="9">
    <source>
        <dbReference type="SMART" id="SM00790"/>
    </source>
</evidence>
<evidence type="ECO:0000256" key="1">
    <source>
        <dbReference type="ARBA" id="ARBA00001966"/>
    </source>
</evidence>
<evidence type="ECO:0000256" key="5">
    <source>
        <dbReference type="ARBA" id="ARBA00023002"/>
    </source>
</evidence>
<keyword evidence="7" id="KW-0411">Iron-sulfur</keyword>
<evidence type="ECO:0000256" key="8">
    <source>
        <dbReference type="ARBA" id="ARBA00049934"/>
    </source>
</evidence>
<keyword evidence="4" id="KW-0479">Metal-binding</keyword>
<dbReference type="InterPro" id="IPR013983">
    <property type="entry name" value="Ald_Fedxn_OxRdtase_N"/>
</dbReference>
<sequence length="578" mass="63785">MLRRVLYIDLDKKESFVEDRYDLFEEWLGGTGVATQLLLEECPEGADPLSPRAPIIFGIGPLTALFPAMTKTVAAFKSPLNGELGESYAGGRLAMAMRFAGHEGLVIRGAAESPCYISIRDDEVKIKDATSIWGIPATVVGYILREVEAGVGRRSIIRIGPGGERLVRYAGVVVDTYRHFGRLGLGAVFGSKNLKAIVVSGTEDVELPNSKRYRDIYNQLFKTVVQTDAMEKYHDIGTPINVNVLNQMKGLPTRNFQDSSFEAAENISGENLADNYLLRRVSCAHCPIGCIHIGMLKTSFSRHHEFEIRKISYDYELIYALGSNLGVTTPEGMLELIEACERQGLDAISTGVVLAWATEALDRGIITEEETLGVPLKWDGVEGYLEAIERIVKAPNDFYSTLARGVVAASDRYGGEDFAMALGGNEVAGYHTGPAFIFGLAVGVRHSHLDNAGYSIDQAAAKKPLTPEEMVDAIIAEDDARGVYNSLIGCLFARGVYTPDRIVEALGSVGIEKTKDDLQILGRKIFDEKYRFKLREGFDLSKSRIPRRFYETVSTVGMVDPETIETMMEIYRERRSWG</sequence>
<dbReference type="Gene3D" id="1.10.569.10">
    <property type="entry name" value="Aldehyde Ferredoxin Oxidoreductase Protein, subunit A, domain 2"/>
    <property type="match status" value="1"/>
</dbReference>
<keyword evidence="3" id="KW-0004">4Fe-4S</keyword>
<evidence type="ECO:0000256" key="4">
    <source>
        <dbReference type="ARBA" id="ARBA00022723"/>
    </source>
</evidence>
<organism evidence="10 11">
    <name type="scientific">Candidatus Methanocrinis natronophilus</name>
    <dbReference type="NCBI Taxonomy" id="3033396"/>
    <lineage>
        <taxon>Archaea</taxon>
        <taxon>Methanobacteriati</taxon>
        <taxon>Methanobacteriota</taxon>
        <taxon>Stenosarchaea group</taxon>
        <taxon>Methanomicrobia</taxon>
        <taxon>Methanotrichales</taxon>
        <taxon>Methanotrichaceae</taxon>
        <taxon>Methanocrinis</taxon>
    </lineage>
</organism>
<accession>A0ABT5X7D1</accession>
<comment type="similarity">
    <text evidence="2">Belongs to the AOR/FOR family.</text>
</comment>
<dbReference type="SUPFAM" id="SSF56228">
    <property type="entry name" value="Aldehyde ferredoxin oxidoreductase, N-terminal domain"/>
    <property type="match status" value="1"/>
</dbReference>
<dbReference type="SUPFAM" id="SSF48310">
    <property type="entry name" value="Aldehyde ferredoxin oxidoreductase, C-terminal domains"/>
    <property type="match status" value="1"/>
</dbReference>
<comment type="cofactor">
    <cofactor evidence="8">
        <name>tungstopterin</name>
        <dbReference type="ChEBI" id="CHEBI:30402"/>
    </cofactor>
</comment>
<proteinExistence type="inferred from homology"/>
<dbReference type="RefSeq" id="WP_316966326.1">
    <property type="nucleotide sequence ID" value="NZ_JARFPK010000015.1"/>
</dbReference>
<evidence type="ECO:0000256" key="6">
    <source>
        <dbReference type="ARBA" id="ARBA00023004"/>
    </source>
</evidence>
<dbReference type="PANTHER" id="PTHR30038">
    <property type="entry name" value="ALDEHYDE FERREDOXIN OXIDOREDUCTASE"/>
    <property type="match status" value="1"/>
</dbReference>
<dbReference type="InterPro" id="IPR013985">
    <property type="entry name" value="Ald_Fedxn_OxRdtase_dom3"/>
</dbReference>
<feature type="domain" description="Aldehyde ferredoxin oxidoreductase N-terminal" evidence="9">
    <location>
        <begin position="1"/>
        <end position="203"/>
    </location>
</feature>
<evidence type="ECO:0000313" key="11">
    <source>
        <dbReference type="Proteomes" id="UP001220010"/>
    </source>
</evidence>
<keyword evidence="5" id="KW-0560">Oxidoreductase</keyword>
<comment type="cofactor">
    <cofactor evidence="1">
        <name>[4Fe-4S] cluster</name>
        <dbReference type="ChEBI" id="CHEBI:49883"/>
    </cofactor>
</comment>
<dbReference type="Gene3D" id="1.10.599.10">
    <property type="entry name" value="Aldehyde Ferredoxin Oxidoreductase Protein, subunit A, domain 3"/>
    <property type="match status" value="1"/>
</dbReference>
<dbReference type="PANTHER" id="PTHR30038:SF8">
    <property type="entry name" value="ALDEHYDE FERREDOXIN OXIDOREDUCTASE"/>
    <property type="match status" value="1"/>
</dbReference>
<evidence type="ECO:0000256" key="3">
    <source>
        <dbReference type="ARBA" id="ARBA00022485"/>
    </source>
</evidence>
<dbReference type="Pfam" id="PF02730">
    <property type="entry name" value="AFOR_N"/>
    <property type="match status" value="1"/>
</dbReference>
<gene>
    <name evidence="10" type="ORF">P0O15_05230</name>
</gene>
<dbReference type="InterPro" id="IPR013984">
    <property type="entry name" value="Ald_Fedxn_OxRdtase_dom2"/>
</dbReference>
<dbReference type="Gene3D" id="3.60.9.10">
    <property type="entry name" value="Aldehyde ferredoxin oxidoreductase, N-terminal domain"/>
    <property type="match status" value="1"/>
</dbReference>
<dbReference type="EMBL" id="JARFPK010000015">
    <property type="protein sequence ID" value="MDF0590576.1"/>
    <property type="molecule type" value="Genomic_DNA"/>
</dbReference>
<dbReference type="InterPro" id="IPR001203">
    <property type="entry name" value="OxRdtase_Ald_Fedxn_C"/>
</dbReference>
<keyword evidence="11" id="KW-1185">Reference proteome</keyword>
<evidence type="ECO:0000256" key="2">
    <source>
        <dbReference type="ARBA" id="ARBA00011032"/>
    </source>
</evidence>
<comment type="caution">
    <text evidence="10">The sequence shown here is derived from an EMBL/GenBank/DDBJ whole genome shotgun (WGS) entry which is preliminary data.</text>
</comment>
<protein>
    <submittedName>
        <fullName evidence="10">Aldehyde ferredoxin oxidoreductase family protein</fullName>
    </submittedName>
</protein>
<dbReference type="Pfam" id="PF01314">
    <property type="entry name" value="AFOR_C"/>
    <property type="match status" value="1"/>
</dbReference>
<dbReference type="InterPro" id="IPR036503">
    <property type="entry name" value="Ald_Fedxn_OxRdtase_N_sf"/>
</dbReference>
<dbReference type="SMART" id="SM00790">
    <property type="entry name" value="AFOR_N"/>
    <property type="match status" value="1"/>
</dbReference>
<evidence type="ECO:0000256" key="7">
    <source>
        <dbReference type="ARBA" id="ARBA00023014"/>
    </source>
</evidence>
<evidence type="ECO:0000313" key="10">
    <source>
        <dbReference type="EMBL" id="MDF0590576.1"/>
    </source>
</evidence>
<keyword evidence="6" id="KW-0408">Iron</keyword>
<dbReference type="Proteomes" id="UP001220010">
    <property type="component" value="Unassembled WGS sequence"/>
</dbReference>
<dbReference type="InterPro" id="IPR051919">
    <property type="entry name" value="W-dependent_AOR"/>
</dbReference>
<name>A0ABT5X7D1_9EURY</name>
<dbReference type="InterPro" id="IPR036021">
    <property type="entry name" value="Tungsten_al_ferr_oxy-like_C"/>
</dbReference>